<dbReference type="EMBL" id="JBEXAE010000002">
    <property type="protein sequence ID" value="MET6989798.1"/>
    <property type="molecule type" value="Genomic_DNA"/>
</dbReference>
<name>A0ABV2SRL6_9FLAO</name>
<organism evidence="1 2">
    <name type="scientific">Sediminicola arcticus</name>
    <dbReference type="NCBI Taxonomy" id="1574308"/>
    <lineage>
        <taxon>Bacteria</taxon>
        <taxon>Pseudomonadati</taxon>
        <taxon>Bacteroidota</taxon>
        <taxon>Flavobacteriia</taxon>
        <taxon>Flavobacteriales</taxon>
        <taxon>Flavobacteriaceae</taxon>
        <taxon>Sediminicola</taxon>
    </lineage>
</organism>
<gene>
    <name evidence="1" type="ORF">ABXZ36_03955</name>
</gene>
<accession>A0ABV2SRL6</accession>
<evidence type="ECO:0000313" key="1">
    <source>
        <dbReference type="EMBL" id="MET6989798.1"/>
    </source>
</evidence>
<comment type="caution">
    <text evidence="1">The sequence shown here is derived from an EMBL/GenBank/DDBJ whole genome shotgun (WGS) entry which is preliminary data.</text>
</comment>
<sequence length="284" mass="32128">MKISLFILFLFVVFLGNAQTDLNQYKYIIVPKKFDGFRNENQYQTSTLIKYLFVENGFTAVYEDALPDDLNRNRCLGTVVAIKEGSGMLATKLSLTLKDCQSQIVFETQEGTSKDKDYKTAYAGAIRDAFISFKGLNYVYVPRLEKKSTLTMISFKNDVKQIKEAEIKKSENGVLVQEATMEQLTYKEIVPEPSNLEKGVNTMESSKNGLLPTALLYAQELTNGYQLVDSTPKVVLKMIKSTMADVFIAKAGDQDGMVFKKDGKWFFEYTSDGQVIVEELQIKF</sequence>
<dbReference type="RefSeq" id="WP_354614189.1">
    <property type="nucleotide sequence ID" value="NZ_JBEXAE010000002.1"/>
</dbReference>
<dbReference type="Proteomes" id="UP001549799">
    <property type="component" value="Unassembled WGS sequence"/>
</dbReference>
<proteinExistence type="predicted"/>
<reference evidence="1 2" key="1">
    <citation type="submission" date="2024-07" db="EMBL/GenBank/DDBJ databases">
        <title>The genome sequence of type strain Sediminicola arcticus GDMCC 1.2805.</title>
        <authorList>
            <person name="Liu Y."/>
        </authorList>
    </citation>
    <scope>NUCLEOTIDE SEQUENCE [LARGE SCALE GENOMIC DNA]</scope>
    <source>
        <strain evidence="1 2">GDMCC 1.2805</strain>
    </source>
</reference>
<evidence type="ECO:0000313" key="2">
    <source>
        <dbReference type="Proteomes" id="UP001549799"/>
    </source>
</evidence>
<protein>
    <submittedName>
        <fullName evidence="1">Uncharacterized protein</fullName>
    </submittedName>
</protein>
<keyword evidence="2" id="KW-1185">Reference proteome</keyword>